<accession>A0ABV8IFJ1</accession>
<proteinExistence type="predicted"/>
<sequence>MPRSFRDALLACAEPVRRLRARKSARARAPRPGPDAWFAHLSGELWPNEEWVRVAVCNRPERDAYGSEALARAAITGRGQRAIRCRCGCGLWHIRLALPRRIPRPLP</sequence>
<reference evidence="2" key="1">
    <citation type="journal article" date="2019" name="Int. J. Syst. Evol. Microbiol.">
        <title>The Global Catalogue of Microorganisms (GCM) 10K type strain sequencing project: providing services to taxonomists for standard genome sequencing and annotation.</title>
        <authorList>
            <consortium name="The Broad Institute Genomics Platform"/>
            <consortium name="The Broad Institute Genome Sequencing Center for Infectious Disease"/>
            <person name="Wu L."/>
            <person name="Ma J."/>
        </authorList>
    </citation>
    <scope>NUCLEOTIDE SEQUENCE [LARGE SCALE GENOMIC DNA]</scope>
    <source>
        <strain evidence="2">TBRC 4489</strain>
    </source>
</reference>
<organism evidence="1 2">
    <name type="scientific">Planomonospora corallina</name>
    <dbReference type="NCBI Taxonomy" id="1806052"/>
    <lineage>
        <taxon>Bacteria</taxon>
        <taxon>Bacillati</taxon>
        <taxon>Actinomycetota</taxon>
        <taxon>Actinomycetes</taxon>
        <taxon>Streptosporangiales</taxon>
        <taxon>Streptosporangiaceae</taxon>
        <taxon>Planomonospora</taxon>
    </lineage>
</organism>
<evidence type="ECO:0000313" key="1">
    <source>
        <dbReference type="EMBL" id="MFC4062792.1"/>
    </source>
</evidence>
<dbReference type="EMBL" id="JBHSBM010000060">
    <property type="protein sequence ID" value="MFC4062792.1"/>
    <property type="molecule type" value="Genomic_DNA"/>
</dbReference>
<gene>
    <name evidence="1" type="ORF">ACFOWE_31260</name>
</gene>
<name>A0ABV8IFJ1_9ACTN</name>
<keyword evidence="2" id="KW-1185">Reference proteome</keyword>
<dbReference type="Proteomes" id="UP001595850">
    <property type="component" value="Unassembled WGS sequence"/>
</dbReference>
<protein>
    <recommendedName>
        <fullName evidence="3">Transposase</fullName>
    </recommendedName>
</protein>
<comment type="caution">
    <text evidence="1">The sequence shown here is derived from an EMBL/GenBank/DDBJ whole genome shotgun (WGS) entry which is preliminary data.</text>
</comment>
<dbReference type="RefSeq" id="WP_377294226.1">
    <property type="nucleotide sequence ID" value="NZ_JBHSBM010000060.1"/>
</dbReference>
<evidence type="ECO:0000313" key="2">
    <source>
        <dbReference type="Proteomes" id="UP001595850"/>
    </source>
</evidence>
<evidence type="ECO:0008006" key="3">
    <source>
        <dbReference type="Google" id="ProtNLM"/>
    </source>
</evidence>